<dbReference type="EMBL" id="JBAHYK010003180">
    <property type="protein sequence ID" value="KAL0563814.1"/>
    <property type="molecule type" value="Genomic_DNA"/>
</dbReference>
<dbReference type="SMART" id="SM00739">
    <property type="entry name" value="KOW"/>
    <property type="match status" value="2"/>
</dbReference>
<feature type="domain" description="KOW" evidence="2">
    <location>
        <begin position="268"/>
        <end position="295"/>
    </location>
</feature>
<keyword evidence="4" id="KW-1185">Reference proteome</keyword>
<dbReference type="Proteomes" id="UP001465976">
    <property type="component" value="Unassembled WGS sequence"/>
</dbReference>
<comment type="caution">
    <text evidence="3">The sequence shown here is derived from an EMBL/GenBank/DDBJ whole genome shotgun (WGS) entry which is preliminary data.</text>
</comment>
<evidence type="ECO:0000256" key="1">
    <source>
        <dbReference type="SAM" id="MobiDB-lite"/>
    </source>
</evidence>
<evidence type="ECO:0000313" key="3">
    <source>
        <dbReference type="EMBL" id="KAL0563814.1"/>
    </source>
</evidence>
<dbReference type="InterPro" id="IPR005824">
    <property type="entry name" value="KOW"/>
</dbReference>
<proteinExistence type="predicted"/>
<sequence>MNSTIETFLDIEAHVDSSDEEEDHGDDAKDFFDDFFDDSAGPSSIPVLTQTQGQQLVSHSRTEQLFSRVYQTYENHDNLGEVGGSGSRSRSRIGQGNSDDAGRCGDFVQGSLRAHSVLSPPDSQHYAEEPNLTDEDTQEMIDDFLLEHPIVPVLWPVIARNPPDARGEFTSQTVSSQKRSKLTRQPLIRRESVTLPKNPNPTDLSRLQEPPKTFASLPIRVPKQPDKRLSTFPLHSRGQGKAKKLKDWASWVQGTVEDAPEDGTLRRELAPGEWVVVCTGPYRGDVAQIYRTKTVVSSKLATSANLGDPQPKQEIEHFGYLVIIVPRLPPPYYARSSMSKRKRRGHRFDARLFDPKEYGLRVTKEEFKGFIFEDHWLTYGLLIKFFRVTSLAPANYVSFHSQHHAPVYMKHPFCRNFPFPTPESFRFEPGDEVIVKLEHQSKPFSGTVVAVHDGAVHVDLKEEFEEKVVRAQGTSLQKVIIPGNRIVVLSGIYEGKEGLVVERHGALLALSFKNSSRGIVSLQLLCMLLSGH</sequence>
<evidence type="ECO:0000259" key="2">
    <source>
        <dbReference type="SMART" id="SM00739"/>
    </source>
</evidence>
<name>A0ABR3ELP8_9AGAR</name>
<feature type="region of interest" description="Disordered" evidence="1">
    <location>
        <begin position="77"/>
        <end position="102"/>
    </location>
</feature>
<evidence type="ECO:0000313" key="4">
    <source>
        <dbReference type="Proteomes" id="UP001465976"/>
    </source>
</evidence>
<gene>
    <name evidence="3" type="ORF">V5O48_018249</name>
</gene>
<feature type="region of interest" description="Disordered" evidence="1">
    <location>
        <begin position="166"/>
        <end position="209"/>
    </location>
</feature>
<reference evidence="3 4" key="1">
    <citation type="submission" date="2024-02" db="EMBL/GenBank/DDBJ databases">
        <title>A draft genome for the cacao thread blight pathogen Marasmius crinis-equi.</title>
        <authorList>
            <person name="Cohen S.P."/>
            <person name="Baruah I.K."/>
            <person name="Amoako-Attah I."/>
            <person name="Bukari Y."/>
            <person name="Meinhardt L.W."/>
            <person name="Bailey B.A."/>
        </authorList>
    </citation>
    <scope>NUCLEOTIDE SEQUENCE [LARGE SCALE GENOMIC DNA]</scope>
    <source>
        <strain evidence="3 4">GH-76</strain>
    </source>
</reference>
<accession>A0ABR3ELP8</accession>
<organism evidence="3 4">
    <name type="scientific">Marasmius crinis-equi</name>
    <dbReference type="NCBI Taxonomy" id="585013"/>
    <lineage>
        <taxon>Eukaryota</taxon>
        <taxon>Fungi</taxon>
        <taxon>Dikarya</taxon>
        <taxon>Basidiomycota</taxon>
        <taxon>Agaricomycotina</taxon>
        <taxon>Agaricomycetes</taxon>
        <taxon>Agaricomycetidae</taxon>
        <taxon>Agaricales</taxon>
        <taxon>Marasmiineae</taxon>
        <taxon>Marasmiaceae</taxon>
        <taxon>Marasmius</taxon>
    </lineage>
</organism>
<protein>
    <recommendedName>
        <fullName evidence="2">KOW domain-containing protein</fullName>
    </recommendedName>
</protein>
<feature type="domain" description="KOW" evidence="2">
    <location>
        <begin position="479"/>
        <end position="506"/>
    </location>
</feature>
<feature type="compositionally biased region" description="Polar residues" evidence="1">
    <location>
        <begin position="195"/>
        <end position="205"/>
    </location>
</feature>
<feature type="region of interest" description="Disordered" evidence="1">
    <location>
        <begin position="1"/>
        <end position="37"/>
    </location>
</feature>